<dbReference type="PROSITE" id="PS50102">
    <property type="entry name" value="RRM"/>
    <property type="match status" value="1"/>
</dbReference>
<dbReference type="EMBL" id="JAUIZM010000001">
    <property type="protein sequence ID" value="KAK1403237.1"/>
    <property type="molecule type" value="Genomic_DNA"/>
</dbReference>
<proteinExistence type="inferred from homology"/>
<dbReference type="GO" id="GO:0006397">
    <property type="term" value="P:mRNA processing"/>
    <property type="evidence" value="ECO:0007669"/>
    <property type="project" value="UniProtKB-KW"/>
</dbReference>
<dbReference type="SUPFAM" id="SSF54928">
    <property type="entry name" value="RNA-binding domain, RBD"/>
    <property type="match status" value="1"/>
</dbReference>
<organism evidence="5 6">
    <name type="scientific">Heracleum sosnowskyi</name>
    <dbReference type="NCBI Taxonomy" id="360622"/>
    <lineage>
        <taxon>Eukaryota</taxon>
        <taxon>Viridiplantae</taxon>
        <taxon>Streptophyta</taxon>
        <taxon>Embryophyta</taxon>
        <taxon>Tracheophyta</taxon>
        <taxon>Spermatophyta</taxon>
        <taxon>Magnoliopsida</taxon>
        <taxon>eudicotyledons</taxon>
        <taxon>Gunneridae</taxon>
        <taxon>Pentapetalae</taxon>
        <taxon>asterids</taxon>
        <taxon>campanulids</taxon>
        <taxon>Apiales</taxon>
        <taxon>Apiaceae</taxon>
        <taxon>Apioideae</taxon>
        <taxon>apioid superclade</taxon>
        <taxon>Tordylieae</taxon>
        <taxon>Tordyliinae</taxon>
        <taxon>Heracleum</taxon>
    </lineage>
</organism>
<dbReference type="GO" id="GO:0003723">
    <property type="term" value="F:RNA binding"/>
    <property type="evidence" value="ECO:0007669"/>
    <property type="project" value="UniProtKB-UniRule"/>
</dbReference>
<feature type="domain" description="RRM" evidence="4">
    <location>
        <begin position="229"/>
        <end position="307"/>
    </location>
</feature>
<dbReference type="InterPro" id="IPR035979">
    <property type="entry name" value="RBD_domain_sf"/>
</dbReference>
<reference evidence="5" key="2">
    <citation type="submission" date="2023-05" db="EMBL/GenBank/DDBJ databases">
        <authorList>
            <person name="Schelkunov M.I."/>
        </authorList>
    </citation>
    <scope>NUCLEOTIDE SEQUENCE</scope>
    <source>
        <strain evidence="5">Hsosn_3</strain>
        <tissue evidence="5">Leaf</tissue>
    </source>
</reference>
<sequence>MDPMAEEQLDYEEEEYGAPQKMQYHGGGAISALAEDENIGEDDEYDDLYNDVNVGDGFLQFQRSEASGPPAGGAVNGGFQTQKTTVPEPRPENPLPKEVNIHGAPNDGKFTNSGVPFTDPKERLTTEMVPNIGGNSTSQKPIPPGSIHDAQASNMSFRGPTPVAQNTGIDPVDMSGKVANEPQPLLNPNTGVPRGVSQVPANHSNVNVNMNRQMANENPIRPAGDNGATMLFVGELHWWTTDAEIESVSSQYGPVKEIKFFDEKASGKSKGYCQVEFYDSASAAACKEGMNGYIFNGRACVVAFASPQTIKQMGASYMNKSQVQPQSQQQGRRPMNENAGRGGGTNYPGGDSGRGYGRGGWGRGQGVGNRGGGHMRGMGGSMGPKNMPNAPGVGAGGNAGGYGQGMGGPAFGGPPGGFMHPQGMMGGGFDPTYMGRGSGYGGFPGPAFPGMMPPFPNVNAMGIAGVSPHVNPAFFGRGMAGNGMGMMGNAGMDGPHSGMWNDNNMGGWGGEEHGQRTRESSYGGEDGGSEYGYGDQGNDKGARSNAASREKERGSERDWSGNSEKRHRDERDQDRDRYDREHRYREEKDDYREHRQKDRDSYKDDGDRGQASSRSRSRSRVAPEDDHRSRSRDADYGKRRRLPSD</sequence>
<feature type="compositionally biased region" description="Gly residues" evidence="3">
    <location>
        <begin position="340"/>
        <end position="382"/>
    </location>
</feature>
<gene>
    <name evidence="5" type="ORF">POM88_002842</name>
</gene>
<accession>A0AAD8JF67</accession>
<feature type="compositionally biased region" description="Basic and acidic residues" evidence="3">
    <location>
        <begin position="510"/>
        <end position="519"/>
    </location>
</feature>
<evidence type="ECO:0000313" key="5">
    <source>
        <dbReference type="EMBL" id="KAK1403237.1"/>
    </source>
</evidence>
<feature type="compositionally biased region" description="Basic and acidic residues" evidence="3">
    <location>
        <begin position="537"/>
        <end position="608"/>
    </location>
</feature>
<dbReference type="Proteomes" id="UP001237642">
    <property type="component" value="Unassembled WGS sequence"/>
</dbReference>
<evidence type="ECO:0000256" key="2">
    <source>
        <dbReference type="PROSITE-ProRule" id="PRU00176"/>
    </source>
</evidence>
<protein>
    <submittedName>
        <fullName evidence="5">Cleavage and polyadenylation specificity factor subunit 6</fullName>
    </submittedName>
</protein>
<reference evidence="5" key="1">
    <citation type="submission" date="2023-02" db="EMBL/GenBank/DDBJ databases">
        <title>Genome of toxic invasive species Heracleum sosnowskyi carries increased number of genes despite the absence of recent whole-genome duplications.</title>
        <authorList>
            <person name="Schelkunov M."/>
            <person name="Shtratnikova V."/>
            <person name="Makarenko M."/>
            <person name="Klepikova A."/>
            <person name="Omelchenko D."/>
            <person name="Novikova G."/>
            <person name="Obukhova E."/>
            <person name="Bogdanov V."/>
            <person name="Penin A."/>
            <person name="Logacheva M."/>
        </authorList>
    </citation>
    <scope>NUCLEOTIDE SEQUENCE</scope>
    <source>
        <strain evidence="5">Hsosn_3</strain>
        <tissue evidence="5">Leaf</tissue>
    </source>
</reference>
<dbReference type="InterPro" id="IPR034772">
    <property type="entry name" value="CPSF6/7"/>
</dbReference>
<dbReference type="CDD" id="cd12372">
    <property type="entry name" value="RRM_CFIm68_CFIm59"/>
    <property type="match status" value="1"/>
</dbReference>
<feature type="compositionally biased region" description="Gly residues" evidence="3">
    <location>
        <begin position="524"/>
        <end position="535"/>
    </location>
</feature>
<keyword evidence="2" id="KW-0694">RNA-binding</keyword>
<dbReference type="GO" id="GO:0005634">
    <property type="term" value="C:nucleus"/>
    <property type="evidence" value="ECO:0007669"/>
    <property type="project" value="UniProtKB-SubCell"/>
</dbReference>
<feature type="compositionally biased region" description="Basic and acidic residues" evidence="3">
    <location>
        <begin position="621"/>
        <end position="645"/>
    </location>
</feature>
<dbReference type="InterPro" id="IPR012677">
    <property type="entry name" value="Nucleotide-bd_a/b_plait_sf"/>
</dbReference>
<comment type="similarity">
    <text evidence="1">Belongs to the RRM CPSF6/7 family.</text>
</comment>
<evidence type="ECO:0000259" key="4">
    <source>
        <dbReference type="PROSITE" id="PS50102"/>
    </source>
</evidence>
<dbReference type="InterPro" id="IPR000504">
    <property type="entry name" value="RRM_dom"/>
</dbReference>
<evidence type="ECO:0000313" key="6">
    <source>
        <dbReference type="Proteomes" id="UP001237642"/>
    </source>
</evidence>
<dbReference type="Gene3D" id="3.30.70.330">
    <property type="match status" value="1"/>
</dbReference>
<feature type="compositionally biased region" description="Low complexity" evidence="3">
    <location>
        <begin position="321"/>
        <end position="330"/>
    </location>
</feature>
<feature type="region of interest" description="Disordered" evidence="3">
    <location>
        <begin position="317"/>
        <end position="392"/>
    </location>
</feature>
<dbReference type="PANTHER" id="PTHR23204">
    <property type="entry name" value="CLEAVAGE AND POLYADENYLATION SPECIFIC FACTOR"/>
    <property type="match status" value="1"/>
</dbReference>
<keyword evidence="6" id="KW-1185">Reference proteome</keyword>
<dbReference type="AlphaFoldDB" id="A0AAD8JF67"/>
<comment type="caution">
    <text evidence="5">The sequence shown here is derived from an EMBL/GenBank/DDBJ whole genome shotgun (WGS) entry which is preliminary data.</text>
</comment>
<feature type="region of interest" description="Disordered" evidence="3">
    <location>
        <begin position="1"/>
        <end position="23"/>
    </location>
</feature>
<dbReference type="Pfam" id="PF00076">
    <property type="entry name" value="RRM_1"/>
    <property type="match status" value="1"/>
</dbReference>
<feature type="region of interest" description="Disordered" evidence="3">
    <location>
        <begin position="61"/>
        <end position="115"/>
    </location>
</feature>
<feature type="compositionally biased region" description="Acidic residues" evidence="3">
    <location>
        <begin position="1"/>
        <end position="16"/>
    </location>
</feature>
<evidence type="ECO:0000256" key="1">
    <source>
        <dbReference type="ARBA" id="ARBA00006265"/>
    </source>
</evidence>
<evidence type="ECO:0000256" key="3">
    <source>
        <dbReference type="SAM" id="MobiDB-lite"/>
    </source>
</evidence>
<name>A0AAD8JF67_9APIA</name>
<dbReference type="SMART" id="SM00360">
    <property type="entry name" value="RRM"/>
    <property type="match status" value="1"/>
</dbReference>
<feature type="region of interest" description="Disordered" evidence="3">
    <location>
        <begin position="497"/>
        <end position="645"/>
    </location>
</feature>